<feature type="non-terminal residue" evidence="2">
    <location>
        <position position="1"/>
    </location>
</feature>
<dbReference type="SUPFAM" id="SSF52540">
    <property type="entry name" value="P-loop containing nucleoside triphosphate hydrolases"/>
    <property type="match status" value="1"/>
</dbReference>
<organism evidence="2 3">
    <name type="scientific">Paraglomus occultum</name>
    <dbReference type="NCBI Taxonomy" id="144539"/>
    <lineage>
        <taxon>Eukaryota</taxon>
        <taxon>Fungi</taxon>
        <taxon>Fungi incertae sedis</taxon>
        <taxon>Mucoromycota</taxon>
        <taxon>Glomeromycotina</taxon>
        <taxon>Glomeromycetes</taxon>
        <taxon>Paraglomerales</taxon>
        <taxon>Paraglomeraceae</taxon>
        <taxon>Paraglomus</taxon>
    </lineage>
</organism>
<dbReference type="Pfam" id="PF08011">
    <property type="entry name" value="PDDEXK_9"/>
    <property type="match status" value="1"/>
</dbReference>
<dbReference type="Pfam" id="PF09820">
    <property type="entry name" value="AAA-ATPase_like"/>
    <property type="match status" value="1"/>
</dbReference>
<evidence type="ECO:0000259" key="1">
    <source>
        <dbReference type="Pfam" id="PF09820"/>
    </source>
</evidence>
<feature type="domain" description="AAA-ATPase-like" evidence="1">
    <location>
        <begin position="57"/>
        <end position="285"/>
    </location>
</feature>
<feature type="non-terminal residue" evidence="2">
    <location>
        <position position="616"/>
    </location>
</feature>
<comment type="caution">
    <text evidence="2">The sequence shown here is derived from an EMBL/GenBank/DDBJ whole genome shotgun (WGS) entry which is preliminary data.</text>
</comment>
<dbReference type="EMBL" id="CAJVPJ010004057">
    <property type="protein sequence ID" value="CAG8647964.1"/>
    <property type="molecule type" value="Genomic_DNA"/>
</dbReference>
<dbReference type="PANTHER" id="PTHR34825">
    <property type="entry name" value="CONSERVED PROTEIN, WITH A WEAK D-GALACTARATE DEHYDRATASE/ALTRONATE HYDROLASE DOMAIN"/>
    <property type="match status" value="1"/>
</dbReference>
<accession>A0A9N9H546</accession>
<evidence type="ECO:0000313" key="3">
    <source>
        <dbReference type="Proteomes" id="UP000789572"/>
    </source>
</evidence>
<dbReference type="OrthoDB" id="5584915at2759"/>
<dbReference type="InterPro" id="IPR012547">
    <property type="entry name" value="PDDEXK_9"/>
</dbReference>
<proteinExistence type="predicted"/>
<dbReference type="Proteomes" id="UP000789572">
    <property type="component" value="Unassembled WGS sequence"/>
</dbReference>
<gene>
    <name evidence="2" type="ORF">POCULU_LOCUS9791</name>
</gene>
<reference evidence="2" key="1">
    <citation type="submission" date="2021-06" db="EMBL/GenBank/DDBJ databases">
        <authorList>
            <person name="Kallberg Y."/>
            <person name="Tangrot J."/>
            <person name="Rosling A."/>
        </authorList>
    </citation>
    <scope>NUCLEOTIDE SEQUENCE</scope>
    <source>
        <strain evidence="2">IA702</strain>
    </source>
</reference>
<dbReference type="PANTHER" id="PTHR34825:SF1">
    <property type="entry name" value="AAA-ATPASE-LIKE DOMAIN-CONTAINING PROTEIN"/>
    <property type="match status" value="1"/>
</dbReference>
<keyword evidence="3" id="KW-1185">Reference proteome</keyword>
<sequence length="616" mass="71398">DENDEAEKIAKRLRSTYERNMKLPRMEVKVKMQRAIEHEGAVIHTTHNDGGLPLSLGIFKEIVNRGYTFVDKTLLIADFLRSKTDVSLILRPRRFGKSTNLTMLRDFFAFPVHPDSLELRKELFKETKILKVEADLCAEHFCKFPVLYLSFKDIYGQNWEEMQRVLCQFFADLYADYIYVTEALTTQEKTEFHDIFFRKVAIDPKTVLFKLTKYLKTYTNMQLKNSNKCIILIDEYDCPMNNAYQNGYFKEANAFFGTLYSSLLKDNENISKALLIGVNHVAKSGFLSGLNNLVVYPMHSSEYADMFGFTKNEVTAILDYANQKEQLNDVKNWYDGYIAGRDTKLYNPWSIAMFVNKKELGPHWVDTGGTGIIQKLFRNATEDFRMKALELLDSKTVLTTLCDDIQYHELESGNDQSLWTYLYFGGYLTGTHALDQMHLTIPNIEVRTQWLQWLENPKFPTSRSLFMMLLDGQLDKYSKELPKYVMETFSYFDLSTSTTEKYYHIFSVGLLADAKSLMLEIMSNRESGIGRYDIGIRPTHMSHHKTALIIEHKATDDPDQLEKLADGGIWQIHDNKYHTNLTTGTPTQKIVEVTIVWCGKMCYVKGQVSEWKNGQW</sequence>
<dbReference type="InterPro" id="IPR018631">
    <property type="entry name" value="AAA-ATPase-like_dom"/>
</dbReference>
<dbReference type="AlphaFoldDB" id="A0A9N9H546"/>
<evidence type="ECO:0000313" key="2">
    <source>
        <dbReference type="EMBL" id="CAG8647964.1"/>
    </source>
</evidence>
<name>A0A9N9H546_9GLOM</name>
<dbReference type="InterPro" id="IPR027417">
    <property type="entry name" value="P-loop_NTPase"/>
</dbReference>
<protein>
    <submittedName>
        <fullName evidence="2">1268_t:CDS:1</fullName>
    </submittedName>
</protein>